<keyword evidence="4" id="KW-0805">Transcription regulation</keyword>
<evidence type="ECO:0000256" key="8">
    <source>
        <dbReference type="ARBA" id="ARBA00025193"/>
    </source>
</evidence>
<dbReference type="OrthoDB" id="46583at2759"/>
<dbReference type="GO" id="GO:0001006">
    <property type="term" value="F:RNA polymerase III type 3 promoter sequence-specific DNA binding"/>
    <property type="evidence" value="ECO:0007669"/>
    <property type="project" value="TreeGrafter"/>
</dbReference>
<evidence type="ECO:0000313" key="11">
    <source>
        <dbReference type="EMBL" id="KOC70587.1"/>
    </source>
</evidence>
<dbReference type="GO" id="GO:0000978">
    <property type="term" value="F:RNA polymerase II cis-regulatory region sequence-specific DNA binding"/>
    <property type="evidence" value="ECO:0007669"/>
    <property type="project" value="TreeGrafter"/>
</dbReference>
<evidence type="ECO:0000256" key="1">
    <source>
        <dbReference type="ARBA" id="ARBA00004123"/>
    </source>
</evidence>
<comment type="subcellular location">
    <subcellularLocation>
        <location evidence="1">Nucleus</location>
    </subcellularLocation>
</comment>
<evidence type="ECO:0000256" key="10">
    <source>
        <dbReference type="ARBA" id="ARBA00029606"/>
    </source>
</evidence>
<evidence type="ECO:0000256" key="2">
    <source>
        <dbReference type="ARBA" id="ARBA00010410"/>
    </source>
</evidence>
<dbReference type="EMBL" id="KQ414584">
    <property type="protein sequence ID" value="KOC70587.1"/>
    <property type="molecule type" value="Genomic_DNA"/>
</dbReference>
<dbReference type="PANTHER" id="PTHR13421">
    <property type="entry name" value="SNRNA-ACTIVATING PROTEIN COMPLEX SUBUNIT 3"/>
    <property type="match status" value="1"/>
</dbReference>
<name>A0A0L7RHW9_9HYME</name>
<sequence length="124" mass="14373">MEECRIDSLNLRFGFPWVYKHQGGCEHLVVFSNARFVNCDDELVESAYPKIVRIRPTGTKFCMICGVYTADWITIEHERIPHNPCYFCHTCFMSYNYIDGRKIGNFDAYSYPRNTAAVAGKIDI</sequence>
<dbReference type="GO" id="GO:0001046">
    <property type="term" value="F:core promoter sequence-specific DNA binding"/>
    <property type="evidence" value="ECO:0007669"/>
    <property type="project" value="TreeGrafter"/>
</dbReference>
<proteinExistence type="inferred from homology"/>
<evidence type="ECO:0000256" key="7">
    <source>
        <dbReference type="ARBA" id="ARBA00023242"/>
    </source>
</evidence>
<dbReference type="AlphaFoldDB" id="A0A0L7RHW9"/>
<dbReference type="GO" id="GO:0005634">
    <property type="term" value="C:nucleus"/>
    <property type="evidence" value="ECO:0007669"/>
    <property type="project" value="UniProtKB-SubCell"/>
</dbReference>
<protein>
    <recommendedName>
        <fullName evidence="3">snRNA-activating protein complex subunit 3</fullName>
    </recommendedName>
    <alternativeName>
        <fullName evidence="10">Small nuclear RNA-activating complex polypeptide 3</fullName>
    </alternativeName>
</protein>
<keyword evidence="5" id="KW-0238">DNA-binding</keyword>
<dbReference type="Pfam" id="PF12251">
    <property type="entry name" value="SNAPC3"/>
    <property type="match status" value="1"/>
</dbReference>
<evidence type="ECO:0000256" key="6">
    <source>
        <dbReference type="ARBA" id="ARBA00023163"/>
    </source>
</evidence>
<evidence type="ECO:0000256" key="9">
    <source>
        <dbReference type="ARBA" id="ARBA00025958"/>
    </source>
</evidence>
<dbReference type="GO" id="GO:0003681">
    <property type="term" value="F:bent DNA binding"/>
    <property type="evidence" value="ECO:0007669"/>
    <property type="project" value="TreeGrafter"/>
</dbReference>
<evidence type="ECO:0000313" key="12">
    <source>
        <dbReference type="Proteomes" id="UP000053825"/>
    </source>
</evidence>
<evidence type="ECO:0000256" key="5">
    <source>
        <dbReference type="ARBA" id="ARBA00023125"/>
    </source>
</evidence>
<dbReference type="GO" id="GO:0042796">
    <property type="term" value="P:snRNA transcription by RNA polymerase III"/>
    <property type="evidence" value="ECO:0007669"/>
    <property type="project" value="TreeGrafter"/>
</dbReference>
<evidence type="ECO:0000256" key="4">
    <source>
        <dbReference type="ARBA" id="ARBA00023015"/>
    </source>
</evidence>
<gene>
    <name evidence="11" type="ORF">WH47_03603</name>
</gene>
<evidence type="ECO:0000256" key="3">
    <source>
        <dbReference type="ARBA" id="ARBA00013634"/>
    </source>
</evidence>
<comment type="subunit">
    <text evidence="9">Part of the SNAPc complex composed of 5 subunits: SNAPC1, SNAPC2, SNAPC3, SNAPC4 and SNAPC5. SNAPC3 interacts with SNAPC1.</text>
</comment>
<keyword evidence="6" id="KW-0804">Transcription</keyword>
<comment type="function">
    <text evidence="8">Part of the SNAPc complex required for the transcription of both RNA polymerase II and III small-nuclear RNA genes. Binds to the proximal sequence element (PSE), a non-TATA-box basal promoter element common to these 2 types of genes. Recruits TBP and BRF2 to the U6 snRNA TATA box.</text>
</comment>
<dbReference type="InterPro" id="IPR022042">
    <property type="entry name" value="snRNA-activating_su3"/>
</dbReference>
<keyword evidence="7" id="KW-0539">Nucleus</keyword>
<comment type="similarity">
    <text evidence="2">Belongs to the SNAPC3/SRD2 family.</text>
</comment>
<organism evidence="11 12">
    <name type="scientific">Habropoda laboriosa</name>
    <dbReference type="NCBI Taxonomy" id="597456"/>
    <lineage>
        <taxon>Eukaryota</taxon>
        <taxon>Metazoa</taxon>
        <taxon>Ecdysozoa</taxon>
        <taxon>Arthropoda</taxon>
        <taxon>Hexapoda</taxon>
        <taxon>Insecta</taxon>
        <taxon>Pterygota</taxon>
        <taxon>Neoptera</taxon>
        <taxon>Endopterygota</taxon>
        <taxon>Hymenoptera</taxon>
        <taxon>Apocrita</taxon>
        <taxon>Aculeata</taxon>
        <taxon>Apoidea</taxon>
        <taxon>Anthophila</taxon>
        <taxon>Apidae</taxon>
        <taxon>Habropoda</taxon>
    </lineage>
</organism>
<accession>A0A0L7RHW9</accession>
<dbReference type="STRING" id="597456.A0A0L7RHW9"/>
<dbReference type="Proteomes" id="UP000053825">
    <property type="component" value="Unassembled WGS sequence"/>
</dbReference>
<dbReference type="GO" id="GO:0042795">
    <property type="term" value="P:snRNA transcription by RNA polymerase II"/>
    <property type="evidence" value="ECO:0007669"/>
    <property type="project" value="TreeGrafter"/>
</dbReference>
<dbReference type="PANTHER" id="PTHR13421:SF16">
    <property type="entry name" value="SNRNA-ACTIVATING PROTEIN COMPLEX SUBUNIT 3"/>
    <property type="match status" value="1"/>
</dbReference>
<reference evidence="11 12" key="1">
    <citation type="submission" date="2015-07" db="EMBL/GenBank/DDBJ databases">
        <title>The genome of Habropoda laboriosa.</title>
        <authorList>
            <person name="Pan H."/>
            <person name="Kapheim K."/>
        </authorList>
    </citation>
    <scope>NUCLEOTIDE SEQUENCE [LARGE SCALE GENOMIC DNA]</scope>
    <source>
        <strain evidence="11">0110345459</strain>
    </source>
</reference>
<dbReference type="GO" id="GO:0019185">
    <property type="term" value="C:snRNA-activating protein complex"/>
    <property type="evidence" value="ECO:0007669"/>
    <property type="project" value="TreeGrafter"/>
</dbReference>
<keyword evidence="12" id="KW-1185">Reference proteome</keyword>